<proteinExistence type="predicted"/>
<sequence length="81" mass="8954">MASSSTGSMTSGFQNVNVNFRNRNNPMVLCRYGVEASFSISWTDKNPGRKFRGCTNYKILPGIVSSSCGWTHLCLVKITKT</sequence>
<evidence type="ECO:0000313" key="2">
    <source>
        <dbReference type="Proteomes" id="UP001157418"/>
    </source>
</evidence>
<dbReference type="EMBL" id="CAKMRJ010005745">
    <property type="protein sequence ID" value="CAH1452165.1"/>
    <property type="molecule type" value="Genomic_DNA"/>
</dbReference>
<organism evidence="1 2">
    <name type="scientific">Lactuca virosa</name>
    <dbReference type="NCBI Taxonomy" id="75947"/>
    <lineage>
        <taxon>Eukaryota</taxon>
        <taxon>Viridiplantae</taxon>
        <taxon>Streptophyta</taxon>
        <taxon>Embryophyta</taxon>
        <taxon>Tracheophyta</taxon>
        <taxon>Spermatophyta</taxon>
        <taxon>Magnoliopsida</taxon>
        <taxon>eudicotyledons</taxon>
        <taxon>Gunneridae</taxon>
        <taxon>Pentapetalae</taxon>
        <taxon>asterids</taxon>
        <taxon>campanulids</taxon>
        <taxon>Asterales</taxon>
        <taxon>Asteraceae</taxon>
        <taxon>Cichorioideae</taxon>
        <taxon>Cichorieae</taxon>
        <taxon>Lactucinae</taxon>
        <taxon>Lactuca</taxon>
    </lineage>
</organism>
<protein>
    <recommendedName>
        <fullName evidence="3">Zinc finger GRF-type domain-containing protein</fullName>
    </recommendedName>
</protein>
<comment type="caution">
    <text evidence="1">The sequence shown here is derived from an EMBL/GenBank/DDBJ whole genome shotgun (WGS) entry which is preliminary data.</text>
</comment>
<keyword evidence="2" id="KW-1185">Reference proteome</keyword>
<dbReference type="Proteomes" id="UP001157418">
    <property type="component" value="Unassembled WGS sequence"/>
</dbReference>
<accession>A0AAU9PP45</accession>
<gene>
    <name evidence="1" type="ORF">LVIROSA_LOCUS37482</name>
</gene>
<name>A0AAU9PP45_9ASTR</name>
<reference evidence="1 2" key="1">
    <citation type="submission" date="2022-01" db="EMBL/GenBank/DDBJ databases">
        <authorList>
            <person name="Xiong W."/>
            <person name="Schranz E."/>
        </authorList>
    </citation>
    <scope>NUCLEOTIDE SEQUENCE [LARGE SCALE GENOMIC DNA]</scope>
</reference>
<dbReference type="AlphaFoldDB" id="A0AAU9PP45"/>
<evidence type="ECO:0000313" key="1">
    <source>
        <dbReference type="EMBL" id="CAH1452165.1"/>
    </source>
</evidence>
<evidence type="ECO:0008006" key="3">
    <source>
        <dbReference type="Google" id="ProtNLM"/>
    </source>
</evidence>